<evidence type="ECO:0000313" key="2">
    <source>
        <dbReference type="Proteomes" id="UP000054608"/>
    </source>
</evidence>
<evidence type="ECO:0000313" key="1">
    <source>
        <dbReference type="EMBL" id="KTD52382.1"/>
    </source>
</evidence>
<comment type="caution">
    <text evidence="1">The sequence shown here is derived from an EMBL/GenBank/DDBJ whole genome shotgun (WGS) entry which is preliminary data.</text>
</comment>
<dbReference type="Gene3D" id="3.30.70.100">
    <property type="match status" value="2"/>
</dbReference>
<reference evidence="1 2" key="1">
    <citation type="submission" date="2015-11" db="EMBL/GenBank/DDBJ databases">
        <title>Genomic analysis of 38 Legionella species identifies large and diverse effector repertoires.</title>
        <authorList>
            <person name="Burstein D."/>
            <person name="Amaro F."/>
            <person name="Zusman T."/>
            <person name="Lifshitz Z."/>
            <person name="Cohen O."/>
            <person name="Gilbert J.A."/>
            <person name="Pupko T."/>
            <person name="Shuman H.A."/>
            <person name="Segal G."/>
        </authorList>
    </citation>
    <scope>NUCLEOTIDE SEQUENCE [LARGE SCALE GENOMIC DNA]</scope>
    <source>
        <strain evidence="1 2">WA-270A-C2</strain>
    </source>
</reference>
<dbReference type="InterPro" id="IPR011008">
    <property type="entry name" value="Dimeric_a/b-barrel"/>
</dbReference>
<keyword evidence="2" id="KW-1185">Reference proteome</keyword>
<gene>
    <name evidence="1" type="ORF">Lrub_0014</name>
</gene>
<sequence length="299" mass="33196">MINRLTIPPCLAREVTTGFSKNGLNKSAKIRPYSSFIDDIGIRIEGVLLPTGNKSKMKSWIAVFCSVMLSHGVWAEETALPQKNLSEATYIRFESRGAQEKNLTLLLKAGAQRVKSTEPNTEVWFALTREGNQFALFNAFTDTTGRAAHLNGQVITALKQNSDRLIEGGWENGVINHIQNSTILVSNNDQRDRLEQAQLASYLTFKAIPGKEKEVDTLLQKVVALVNRVEPNTLFWVALKNEDGSYSLFAAFSDMDAFNAHFSGVAVTTIQQNAPQLIQDGWDNGVMKNIKTYNVIASR</sequence>
<dbReference type="EMBL" id="LNYT01000001">
    <property type="protein sequence ID" value="KTD52382.1"/>
    <property type="molecule type" value="Genomic_DNA"/>
</dbReference>
<organism evidence="1 2">
    <name type="scientific">Legionella rubrilucens</name>
    <dbReference type="NCBI Taxonomy" id="458"/>
    <lineage>
        <taxon>Bacteria</taxon>
        <taxon>Pseudomonadati</taxon>
        <taxon>Pseudomonadota</taxon>
        <taxon>Gammaproteobacteria</taxon>
        <taxon>Legionellales</taxon>
        <taxon>Legionellaceae</taxon>
        <taxon>Legionella</taxon>
    </lineage>
</organism>
<evidence type="ECO:0008006" key="3">
    <source>
        <dbReference type="Google" id="ProtNLM"/>
    </source>
</evidence>
<dbReference type="AlphaFoldDB" id="A0A0W0Y714"/>
<dbReference type="PATRIC" id="fig|458.5.peg.14"/>
<proteinExistence type="predicted"/>
<dbReference type="Proteomes" id="UP000054608">
    <property type="component" value="Unassembled WGS sequence"/>
</dbReference>
<protein>
    <recommendedName>
        <fullName evidence="3">Antibiotic biosynthesis monooxygenase</fullName>
    </recommendedName>
</protein>
<accession>A0A0W0Y714</accession>
<dbReference type="STRING" id="458.Lrub_0014"/>
<name>A0A0W0Y714_9GAMM</name>
<dbReference type="SUPFAM" id="SSF54909">
    <property type="entry name" value="Dimeric alpha+beta barrel"/>
    <property type="match status" value="2"/>
</dbReference>